<feature type="region of interest" description="Disordered" evidence="1">
    <location>
        <begin position="164"/>
        <end position="189"/>
    </location>
</feature>
<dbReference type="PANTHER" id="PTHR46520">
    <property type="entry name" value="SERINE BETA-LACTAMASE-LIKE PROTEIN LACTB, MITOCHONDRIAL"/>
    <property type="match status" value="1"/>
</dbReference>
<feature type="domain" description="Beta-lactamase-related" evidence="2">
    <location>
        <begin position="53"/>
        <end position="393"/>
    </location>
</feature>
<dbReference type="Gene3D" id="3.40.710.10">
    <property type="entry name" value="DD-peptidase/beta-lactamase superfamily"/>
    <property type="match status" value="1"/>
</dbReference>
<dbReference type="GO" id="GO:0019216">
    <property type="term" value="P:regulation of lipid metabolic process"/>
    <property type="evidence" value="ECO:0007669"/>
    <property type="project" value="TreeGrafter"/>
</dbReference>
<sequence>MWYKYIPPAALAATAVAFGVANKDSIVNSQKASGKMVEQPLSLEARKQKARNAIVRQMVIAGIPGLSIGVSVNGRIVWRQGFGFANLESGSRCTEDTVMRIASISKPLTAAITARLVQDGKLDLDKPIQTYLPEFPNKKVDGKAVQITTRQLLSHTAGIRHYKKKEEEIKADQKKDLEEPAPSDSEDKEFLSNVNYATVTDALTMFKDDELLSEPGTKFKYTTHGFTLVSAVLEKASGKEFKTLVEDLAFELGMRYTTLDVNSKVIPHRASYYKRNKKHILENCSEVNNSYKWAGGGILSNVTDLLTFANAILYSHQAGPTSKNAFLKKDVIQQLWKGEISVNNRTLAGLGWMRIPGDDYKGGDKASSLGGLWYHTGGAVGASSVLLIRPTSKTSDQEIPAGVCVRLDDELKEFLIYVVRSL</sequence>
<dbReference type="OMA" id="GLENTPW"/>
<dbReference type="SUPFAM" id="SSF56601">
    <property type="entry name" value="beta-lactamase/transpeptidase-like"/>
    <property type="match status" value="1"/>
</dbReference>
<dbReference type="GO" id="GO:0006508">
    <property type="term" value="P:proteolysis"/>
    <property type="evidence" value="ECO:0007669"/>
    <property type="project" value="TreeGrafter"/>
</dbReference>
<reference evidence="4" key="1">
    <citation type="submission" date="2020-12" db="UniProtKB">
        <authorList>
            <consortium name="WormBaseParasite"/>
        </authorList>
    </citation>
    <scope>IDENTIFICATION</scope>
    <source>
        <strain evidence="4">MHco3</strain>
    </source>
</reference>
<evidence type="ECO:0000256" key="1">
    <source>
        <dbReference type="SAM" id="MobiDB-lite"/>
    </source>
</evidence>
<dbReference type="AlphaFoldDB" id="A0A7I4YPQ0"/>
<dbReference type="GO" id="GO:0005739">
    <property type="term" value="C:mitochondrion"/>
    <property type="evidence" value="ECO:0007669"/>
    <property type="project" value="TreeGrafter"/>
</dbReference>
<keyword evidence="3" id="KW-1185">Reference proteome</keyword>
<dbReference type="Pfam" id="PF00144">
    <property type="entry name" value="Beta-lactamase"/>
    <property type="match status" value="1"/>
</dbReference>
<dbReference type="InterPro" id="IPR001466">
    <property type="entry name" value="Beta-lactam-related"/>
</dbReference>
<protein>
    <submittedName>
        <fullName evidence="4">Beta-lactamase domain-containing protein</fullName>
    </submittedName>
</protein>
<dbReference type="InterPro" id="IPR052794">
    <property type="entry name" value="Mito_Ser_Protease_LACTB"/>
</dbReference>
<dbReference type="InterPro" id="IPR012338">
    <property type="entry name" value="Beta-lactam/transpept-like"/>
</dbReference>
<proteinExistence type="predicted"/>
<dbReference type="OrthoDB" id="5946976at2759"/>
<dbReference type="PANTHER" id="PTHR46520:SF1">
    <property type="entry name" value="SERINE BETA-LACTAMASE-LIKE PROTEIN LACTB, MITOCHONDRIAL"/>
    <property type="match status" value="1"/>
</dbReference>
<feature type="compositionally biased region" description="Basic and acidic residues" evidence="1">
    <location>
        <begin position="164"/>
        <end position="178"/>
    </location>
</feature>
<dbReference type="Proteomes" id="UP000025227">
    <property type="component" value="Unplaced"/>
</dbReference>
<evidence type="ECO:0000313" key="3">
    <source>
        <dbReference type="Proteomes" id="UP000025227"/>
    </source>
</evidence>
<name>A0A7I4YPQ0_HAECO</name>
<accession>A0A7I4YPQ0</accession>
<organism evidence="3 4">
    <name type="scientific">Haemonchus contortus</name>
    <name type="common">Barber pole worm</name>
    <dbReference type="NCBI Taxonomy" id="6289"/>
    <lineage>
        <taxon>Eukaryota</taxon>
        <taxon>Metazoa</taxon>
        <taxon>Ecdysozoa</taxon>
        <taxon>Nematoda</taxon>
        <taxon>Chromadorea</taxon>
        <taxon>Rhabditida</taxon>
        <taxon>Rhabditina</taxon>
        <taxon>Rhabditomorpha</taxon>
        <taxon>Strongyloidea</taxon>
        <taxon>Trichostrongylidae</taxon>
        <taxon>Haemonchus</taxon>
    </lineage>
</organism>
<evidence type="ECO:0000313" key="4">
    <source>
        <dbReference type="WBParaSite" id="HCON_00121780-00001"/>
    </source>
</evidence>
<dbReference type="WBParaSite" id="HCON_00121780-00001">
    <property type="protein sequence ID" value="HCON_00121780-00001"/>
    <property type="gene ID" value="HCON_00121780"/>
</dbReference>
<evidence type="ECO:0000259" key="2">
    <source>
        <dbReference type="Pfam" id="PF00144"/>
    </source>
</evidence>
<dbReference type="GO" id="GO:0008233">
    <property type="term" value="F:peptidase activity"/>
    <property type="evidence" value="ECO:0007669"/>
    <property type="project" value="TreeGrafter"/>
</dbReference>